<dbReference type="GO" id="GO:0016787">
    <property type="term" value="F:hydrolase activity"/>
    <property type="evidence" value="ECO:0007669"/>
    <property type="project" value="InterPro"/>
</dbReference>
<dbReference type="GO" id="GO:0005524">
    <property type="term" value="F:ATP binding"/>
    <property type="evidence" value="ECO:0007669"/>
    <property type="project" value="InterPro"/>
</dbReference>
<dbReference type="AlphaFoldDB" id="A0A7C9QV43"/>
<dbReference type="InterPro" id="IPR014001">
    <property type="entry name" value="Helicase_ATP-bd"/>
</dbReference>
<dbReference type="SMART" id="SM00487">
    <property type="entry name" value="DEXDc"/>
    <property type="match status" value="1"/>
</dbReference>
<dbReference type="EMBL" id="JAAIYP010000034">
    <property type="protein sequence ID" value="NFV80016.1"/>
    <property type="molecule type" value="Genomic_DNA"/>
</dbReference>
<dbReference type="Pfam" id="PF04851">
    <property type="entry name" value="ResIII"/>
    <property type="match status" value="1"/>
</dbReference>
<dbReference type="GO" id="GO:0003677">
    <property type="term" value="F:DNA binding"/>
    <property type="evidence" value="ECO:0007669"/>
    <property type="project" value="InterPro"/>
</dbReference>
<keyword evidence="3" id="KW-1185">Reference proteome</keyword>
<dbReference type="InterPro" id="IPR027417">
    <property type="entry name" value="P-loop_NTPase"/>
</dbReference>
<evidence type="ECO:0000313" key="2">
    <source>
        <dbReference type="EMBL" id="NFV80016.1"/>
    </source>
</evidence>
<dbReference type="SUPFAM" id="SSF52540">
    <property type="entry name" value="P-loop containing nucleoside triphosphate hydrolases"/>
    <property type="match status" value="1"/>
</dbReference>
<accession>A0A7C9QV43</accession>
<keyword evidence="2" id="KW-0547">Nucleotide-binding</keyword>
<dbReference type="InterPro" id="IPR006935">
    <property type="entry name" value="Helicase/UvrB_N"/>
</dbReference>
<dbReference type="PANTHER" id="PTHR47396">
    <property type="entry name" value="TYPE I RESTRICTION ENZYME ECOKI R PROTEIN"/>
    <property type="match status" value="1"/>
</dbReference>
<dbReference type="GO" id="GO:0005829">
    <property type="term" value="C:cytosol"/>
    <property type="evidence" value="ECO:0007669"/>
    <property type="project" value="TreeGrafter"/>
</dbReference>
<dbReference type="InterPro" id="IPR001650">
    <property type="entry name" value="Helicase_C-like"/>
</dbReference>
<evidence type="ECO:0000313" key="3">
    <source>
        <dbReference type="Proteomes" id="UP000480684"/>
    </source>
</evidence>
<keyword evidence="2" id="KW-0378">Hydrolase</keyword>
<protein>
    <submittedName>
        <fullName evidence="2">DEAD/DEAH box helicase</fullName>
    </submittedName>
</protein>
<dbReference type="Gene3D" id="3.40.50.300">
    <property type="entry name" value="P-loop containing nucleotide triphosphate hydrolases"/>
    <property type="match status" value="2"/>
</dbReference>
<sequence length="469" mass="50400">MSNALRPYQRNAANEIMALLMRRRSPCFVLPTRGGKTRVMTEVTGTVTGAAGWRVGFFVHRVELLKQASAALTRASIAHGVIAPGSGVTSHRVHVASIDTILTRLRAGCAETARWLASLDLACLDEAHHAVAGKWLALANALAKALLLGVTATPYRSDGQGLGDVFSDAVRGPTMRRLMQDGWLADFGVVAPPTKLNLSDLSVRGRGDFTADQLRVLLDNPDFIRAPVRAYGRFAPGQSCVVFCGGVLHAQHTAEAFRRAGWRAISIDGDTPPAERAAALEGLADGTVQVVTSCDLISEGTDLPEVGAAILARPTKSTQLFMQQAGRPLTPHGDKGRALIIDLVRNTMAHGMVDAERPWTLEGGVKGLERQVEGTIRCPTCWRVVGAGDAGRCCPECRNPYPARTAVIQPGSNAFVSVGALAIDDIRRLPLMRVVEHIGSRRDAEIVAKVLKISDRSWVDRVVEQRRAA</sequence>
<evidence type="ECO:0000259" key="1">
    <source>
        <dbReference type="PROSITE" id="PS51194"/>
    </source>
</evidence>
<organism evidence="2 3">
    <name type="scientific">Magnetospirillum aberrantis SpK</name>
    <dbReference type="NCBI Taxonomy" id="908842"/>
    <lineage>
        <taxon>Bacteria</taxon>
        <taxon>Pseudomonadati</taxon>
        <taxon>Pseudomonadota</taxon>
        <taxon>Alphaproteobacteria</taxon>
        <taxon>Rhodospirillales</taxon>
        <taxon>Rhodospirillaceae</taxon>
        <taxon>Magnetospirillum</taxon>
    </lineage>
</organism>
<dbReference type="PANTHER" id="PTHR47396:SF1">
    <property type="entry name" value="ATP-DEPENDENT HELICASE IRC3-RELATED"/>
    <property type="match status" value="1"/>
</dbReference>
<dbReference type="Proteomes" id="UP000480684">
    <property type="component" value="Unassembled WGS sequence"/>
</dbReference>
<proteinExistence type="predicted"/>
<comment type="caution">
    <text evidence="2">The sequence shown here is derived from an EMBL/GenBank/DDBJ whole genome shotgun (WGS) entry which is preliminary data.</text>
</comment>
<dbReference type="Pfam" id="PF00271">
    <property type="entry name" value="Helicase_C"/>
    <property type="match status" value="1"/>
</dbReference>
<dbReference type="InterPro" id="IPR050742">
    <property type="entry name" value="Helicase_Restrict-Modif_Enz"/>
</dbReference>
<name>A0A7C9QV43_9PROT</name>
<dbReference type="GO" id="GO:0004386">
    <property type="term" value="F:helicase activity"/>
    <property type="evidence" value="ECO:0007669"/>
    <property type="project" value="UniProtKB-KW"/>
</dbReference>
<keyword evidence="2" id="KW-0347">Helicase</keyword>
<dbReference type="PROSITE" id="PS51194">
    <property type="entry name" value="HELICASE_CTER"/>
    <property type="match status" value="1"/>
</dbReference>
<feature type="domain" description="Helicase C-terminal" evidence="1">
    <location>
        <begin position="227"/>
        <end position="376"/>
    </location>
</feature>
<reference evidence="2 3" key="1">
    <citation type="submission" date="2020-02" db="EMBL/GenBank/DDBJ databases">
        <authorList>
            <person name="Dziuba M."/>
            <person name="Kuznetsov B."/>
            <person name="Mardanov A."/>
            <person name="Ravin N."/>
            <person name="Grouzdev D."/>
        </authorList>
    </citation>
    <scope>NUCLEOTIDE SEQUENCE [LARGE SCALE GENOMIC DNA]</scope>
    <source>
        <strain evidence="2 3">SpK</strain>
    </source>
</reference>
<dbReference type="RefSeq" id="WP_163677380.1">
    <property type="nucleotide sequence ID" value="NZ_JAAIYP010000034.1"/>
</dbReference>
<gene>
    <name evidence="2" type="ORF">G4223_07830</name>
</gene>
<dbReference type="SMART" id="SM00490">
    <property type="entry name" value="HELICc"/>
    <property type="match status" value="1"/>
</dbReference>
<keyword evidence="2" id="KW-0067">ATP-binding</keyword>